<protein>
    <recommendedName>
        <fullName evidence="8">Glycosyltransferase 2-like domain-containing protein</fullName>
    </recommendedName>
</protein>
<keyword evidence="6 7" id="KW-0472">Membrane</keyword>
<evidence type="ECO:0000256" key="6">
    <source>
        <dbReference type="ARBA" id="ARBA00023136"/>
    </source>
</evidence>
<feature type="transmembrane region" description="Helical" evidence="7">
    <location>
        <begin position="419"/>
        <end position="439"/>
    </location>
</feature>
<feature type="transmembrane region" description="Helical" evidence="7">
    <location>
        <begin position="345"/>
        <end position="368"/>
    </location>
</feature>
<feature type="domain" description="Glycosyltransferase 2-like" evidence="8">
    <location>
        <begin position="180"/>
        <end position="388"/>
    </location>
</feature>
<dbReference type="EMBL" id="BRPL01000004">
    <property type="protein sequence ID" value="GLB47465.1"/>
    <property type="molecule type" value="Genomic_DNA"/>
</dbReference>
<keyword evidence="10" id="KW-1185">Reference proteome</keyword>
<keyword evidence="5 7" id="KW-1133">Transmembrane helix</keyword>
<dbReference type="PANTHER" id="PTHR43867">
    <property type="entry name" value="CELLULOSE SYNTHASE CATALYTIC SUBUNIT A [UDP-FORMING]"/>
    <property type="match status" value="1"/>
</dbReference>
<reference evidence="9" key="2">
    <citation type="journal article" date="2023" name="PLoS ONE">
        <title>Philodulcilactobacillus myokoensis gen. nov., sp. nov., a fructophilic, acidophilic, and agar-phobic lactic acid bacterium isolated from fermented vegetable extracts.</title>
        <authorList>
            <person name="Kouya T."/>
            <person name="Ishiyama Y."/>
            <person name="Ohashi S."/>
            <person name="Kumakubo R."/>
            <person name="Yamazaki T."/>
            <person name="Otaki T."/>
        </authorList>
    </citation>
    <scope>NUCLEOTIDE SEQUENCE</scope>
    <source>
        <strain evidence="9">WR16-4</strain>
    </source>
</reference>
<organism evidence="9 10">
    <name type="scientific">Philodulcilactobacillus myokoensis</name>
    <dbReference type="NCBI Taxonomy" id="2929573"/>
    <lineage>
        <taxon>Bacteria</taxon>
        <taxon>Bacillati</taxon>
        <taxon>Bacillota</taxon>
        <taxon>Bacilli</taxon>
        <taxon>Lactobacillales</taxon>
        <taxon>Lactobacillaceae</taxon>
        <taxon>Philodulcilactobacillus</taxon>
    </lineage>
</organism>
<keyword evidence="2" id="KW-0328">Glycosyltransferase</keyword>
<dbReference type="InterPro" id="IPR029044">
    <property type="entry name" value="Nucleotide-diphossugar_trans"/>
</dbReference>
<gene>
    <name evidence="9" type="ORF">WR164_14440</name>
</gene>
<dbReference type="SUPFAM" id="SSF53448">
    <property type="entry name" value="Nucleotide-diphospho-sugar transferases"/>
    <property type="match status" value="1"/>
</dbReference>
<dbReference type="PANTHER" id="PTHR43867:SF2">
    <property type="entry name" value="CELLULOSE SYNTHASE CATALYTIC SUBUNIT A [UDP-FORMING]"/>
    <property type="match status" value="1"/>
</dbReference>
<keyword evidence="4 7" id="KW-0812">Transmembrane</keyword>
<dbReference type="Proteomes" id="UP001144204">
    <property type="component" value="Unassembled WGS sequence"/>
</dbReference>
<dbReference type="GO" id="GO:0016757">
    <property type="term" value="F:glycosyltransferase activity"/>
    <property type="evidence" value="ECO:0007669"/>
    <property type="project" value="UniProtKB-KW"/>
</dbReference>
<evidence type="ECO:0000256" key="4">
    <source>
        <dbReference type="ARBA" id="ARBA00022692"/>
    </source>
</evidence>
<comment type="caution">
    <text evidence="9">The sequence shown here is derived from an EMBL/GenBank/DDBJ whole genome shotgun (WGS) entry which is preliminary data.</text>
</comment>
<name>A0A9W6ET60_9LACO</name>
<feature type="transmembrane region" description="Helical" evidence="7">
    <location>
        <begin position="459"/>
        <end position="480"/>
    </location>
</feature>
<keyword evidence="3" id="KW-0808">Transferase</keyword>
<feature type="transmembrane region" description="Helical" evidence="7">
    <location>
        <begin position="380"/>
        <end position="398"/>
    </location>
</feature>
<evidence type="ECO:0000256" key="3">
    <source>
        <dbReference type="ARBA" id="ARBA00022679"/>
    </source>
</evidence>
<accession>A0A9W6ET60</accession>
<dbReference type="InterPro" id="IPR050321">
    <property type="entry name" value="Glycosyltr_2/OpgH_subfam"/>
</dbReference>
<dbReference type="AlphaFoldDB" id="A0A9W6ET60"/>
<evidence type="ECO:0000256" key="2">
    <source>
        <dbReference type="ARBA" id="ARBA00022676"/>
    </source>
</evidence>
<dbReference type="GO" id="GO:0016020">
    <property type="term" value="C:membrane"/>
    <property type="evidence" value="ECO:0007669"/>
    <property type="project" value="UniProtKB-SubCell"/>
</dbReference>
<reference evidence="9" key="1">
    <citation type="submission" date="2022-07" db="EMBL/GenBank/DDBJ databases">
        <authorList>
            <person name="Kouya T."/>
            <person name="Ishiyama Y."/>
        </authorList>
    </citation>
    <scope>NUCLEOTIDE SEQUENCE</scope>
    <source>
        <strain evidence="9">WR16-4</strain>
    </source>
</reference>
<feature type="transmembrane region" description="Helical" evidence="7">
    <location>
        <begin position="15"/>
        <end position="35"/>
    </location>
</feature>
<dbReference type="RefSeq" id="WP_286137006.1">
    <property type="nucleotide sequence ID" value="NZ_BRPL01000004.1"/>
</dbReference>
<dbReference type="Gene3D" id="3.90.550.10">
    <property type="entry name" value="Spore Coat Polysaccharide Biosynthesis Protein SpsA, Chain A"/>
    <property type="match status" value="1"/>
</dbReference>
<dbReference type="InterPro" id="IPR001173">
    <property type="entry name" value="Glyco_trans_2-like"/>
</dbReference>
<sequence>MKRFKSPDLKKSPKVYIEILIAWGVTEALFGIRLFEHAIDSSNDLNRFLLIMNFVFISYFWLNGLKDIFFVTNYYYMRRKRIKAEFYLERHYHFKKPPFVALVYTTCDDFIPDSLERSMHQTYPNYHVYILDDSRSTEYQNEVNQFKKDHPSVTIIRRKIHHGFKAGNLNHFLCHHKWDYFVLLDSDEIIPRRFIEKALPFFKFDHDLGILQCNHMSTRNYNHFMKTFYRGVNAHWPTYQLVKEKYGFLSLLGHGAMISRSCFNDVGKFPEVVAEDISFTVKSYLKGWHTRFSETINCQEQFPIDYLAFKKRLFKWTGGNLEFIHNYTKAIFTSHKFTWYDKLDIVLFTYALPLTYVFSIFLALNLILMPARLITPDYSAAALVPTIICFFSPAWNDMIYNFGNRLNFFKQLKYNINSLLLYGSMYYASISSSVLYLMGRKPKFIVTPKADRKYTVWQAIYFNIKDLIFGVFLLLISFTFDKSLAPVALIITPIFAEPYLTLISGKE</sequence>
<dbReference type="Pfam" id="PF13632">
    <property type="entry name" value="Glyco_trans_2_3"/>
    <property type="match status" value="1"/>
</dbReference>
<evidence type="ECO:0000313" key="9">
    <source>
        <dbReference type="EMBL" id="GLB47465.1"/>
    </source>
</evidence>
<evidence type="ECO:0000313" key="10">
    <source>
        <dbReference type="Proteomes" id="UP001144204"/>
    </source>
</evidence>
<proteinExistence type="predicted"/>
<evidence type="ECO:0000256" key="1">
    <source>
        <dbReference type="ARBA" id="ARBA00004141"/>
    </source>
</evidence>
<feature type="transmembrane region" description="Helical" evidence="7">
    <location>
        <begin position="47"/>
        <end position="76"/>
    </location>
</feature>
<comment type="subcellular location">
    <subcellularLocation>
        <location evidence="1">Membrane</location>
        <topology evidence="1">Multi-pass membrane protein</topology>
    </subcellularLocation>
</comment>
<evidence type="ECO:0000259" key="8">
    <source>
        <dbReference type="Pfam" id="PF13632"/>
    </source>
</evidence>
<evidence type="ECO:0000256" key="5">
    <source>
        <dbReference type="ARBA" id="ARBA00022989"/>
    </source>
</evidence>
<evidence type="ECO:0000256" key="7">
    <source>
        <dbReference type="SAM" id="Phobius"/>
    </source>
</evidence>